<feature type="transmembrane region" description="Helical" evidence="5">
    <location>
        <begin position="176"/>
        <end position="196"/>
    </location>
</feature>
<feature type="transmembrane region" description="Helical" evidence="5">
    <location>
        <begin position="232"/>
        <end position="249"/>
    </location>
</feature>
<dbReference type="Pfam" id="PF04932">
    <property type="entry name" value="Wzy_C"/>
    <property type="match status" value="1"/>
</dbReference>
<evidence type="ECO:0000259" key="6">
    <source>
        <dbReference type="Pfam" id="PF04932"/>
    </source>
</evidence>
<keyword evidence="2 5" id="KW-0812">Transmembrane</keyword>
<feature type="transmembrane region" description="Helical" evidence="5">
    <location>
        <begin position="409"/>
        <end position="427"/>
    </location>
</feature>
<evidence type="ECO:0000256" key="2">
    <source>
        <dbReference type="ARBA" id="ARBA00022692"/>
    </source>
</evidence>
<evidence type="ECO:0000313" key="8">
    <source>
        <dbReference type="Proteomes" id="UP000252517"/>
    </source>
</evidence>
<evidence type="ECO:0000256" key="4">
    <source>
        <dbReference type="ARBA" id="ARBA00023136"/>
    </source>
</evidence>
<dbReference type="PANTHER" id="PTHR37422">
    <property type="entry name" value="TEICHURONIC ACID BIOSYNTHESIS PROTEIN TUAE"/>
    <property type="match status" value="1"/>
</dbReference>
<dbReference type="InterPro" id="IPR051533">
    <property type="entry name" value="WaaL-like"/>
</dbReference>
<dbReference type="EMBL" id="JPWH01000011">
    <property type="protein sequence ID" value="RCK48332.1"/>
    <property type="molecule type" value="Genomic_DNA"/>
</dbReference>
<feature type="domain" description="O-antigen ligase-related" evidence="6">
    <location>
        <begin position="217"/>
        <end position="361"/>
    </location>
</feature>
<evidence type="ECO:0000256" key="1">
    <source>
        <dbReference type="ARBA" id="ARBA00004141"/>
    </source>
</evidence>
<feature type="transmembrane region" description="Helical" evidence="5">
    <location>
        <begin position="104"/>
        <end position="123"/>
    </location>
</feature>
<dbReference type="AlphaFoldDB" id="A0A367X6L0"/>
<dbReference type="Proteomes" id="UP000252517">
    <property type="component" value="Unassembled WGS sequence"/>
</dbReference>
<evidence type="ECO:0000256" key="3">
    <source>
        <dbReference type="ARBA" id="ARBA00022989"/>
    </source>
</evidence>
<organism evidence="7 8">
    <name type="scientific">Thalassospira profundimaris</name>
    <dbReference type="NCBI Taxonomy" id="502049"/>
    <lineage>
        <taxon>Bacteria</taxon>
        <taxon>Pseudomonadati</taxon>
        <taxon>Pseudomonadota</taxon>
        <taxon>Alphaproteobacteria</taxon>
        <taxon>Rhodospirillales</taxon>
        <taxon>Thalassospiraceae</taxon>
        <taxon>Thalassospira</taxon>
    </lineage>
</organism>
<dbReference type="RefSeq" id="WP_114089038.1">
    <property type="nucleotide sequence ID" value="NZ_JPWH01000011.1"/>
</dbReference>
<keyword evidence="3 5" id="KW-1133">Transmembrane helix</keyword>
<feature type="transmembrane region" description="Helical" evidence="5">
    <location>
        <begin position="384"/>
        <end position="403"/>
    </location>
</feature>
<feature type="transmembrane region" description="Helical" evidence="5">
    <location>
        <begin position="135"/>
        <end position="156"/>
    </location>
</feature>
<feature type="transmembrane region" description="Helical" evidence="5">
    <location>
        <begin position="348"/>
        <end position="372"/>
    </location>
</feature>
<reference evidence="7 8" key="1">
    <citation type="submission" date="2014-07" db="EMBL/GenBank/DDBJ databases">
        <title>Draft genome sequence of Thalassospira profundimaris S25-3-2.</title>
        <authorList>
            <person name="Lai Q."/>
            <person name="Shao Z."/>
        </authorList>
    </citation>
    <scope>NUCLEOTIDE SEQUENCE [LARGE SCALE GENOMIC DNA]</scope>
    <source>
        <strain evidence="7 8">S25-3-2</strain>
    </source>
</reference>
<accession>A0A367X6L0</accession>
<feature type="transmembrane region" description="Helical" evidence="5">
    <location>
        <begin position="65"/>
        <end position="84"/>
    </location>
</feature>
<dbReference type="GO" id="GO:0016020">
    <property type="term" value="C:membrane"/>
    <property type="evidence" value="ECO:0007669"/>
    <property type="project" value="UniProtKB-SubCell"/>
</dbReference>
<sequence>MPANIARQTLIFEVFAAPLLLGGARPWALAILALPVAIALLFYIVAQQKKGTVNPADTGGILRTFGLALVIAWGWLVLQALPVWPEMLTFPFNGHSLDLAPAHLPNTLLYLLWLAGIPLLCIWQTDPVAEIALLCKALVASAVLQAMIAIIAQQAGMPTTIWFIKTAHINDFTGTFANRNAFCGFMASGFFACLYLWQRSPGTIGKKIDRHGGWLALAILLFATALGSHSRAGIVALMAGTFMFVLTASRQSGHEPPYRRYLMAVGTLLPMMTALLLAPSMLTRFAELARPDWLQRDDVWQSAFGAILMRPFTGYGPNGIAPVLQYVATEGMNDTVRWVSTHNLWLDMALTLGVPVFLCVIFLLGIGVIGLYRRASSGASRPKHALFAAVLTAFLVQSCFDGLTSQPALMLPLLIMAGCLAALPAVAPDRQKSAKIPPAVRQRH</sequence>
<dbReference type="PANTHER" id="PTHR37422:SF21">
    <property type="entry name" value="EXOQ-LIKE PROTEIN"/>
    <property type="match status" value="1"/>
</dbReference>
<feature type="transmembrane region" description="Helical" evidence="5">
    <location>
        <begin position="208"/>
        <end position="226"/>
    </location>
</feature>
<proteinExistence type="predicted"/>
<dbReference type="InterPro" id="IPR007016">
    <property type="entry name" value="O-antigen_ligase-rel_domated"/>
</dbReference>
<comment type="caution">
    <text evidence="7">The sequence shown here is derived from an EMBL/GenBank/DDBJ whole genome shotgun (WGS) entry which is preliminary data.</text>
</comment>
<evidence type="ECO:0000313" key="7">
    <source>
        <dbReference type="EMBL" id="RCK48332.1"/>
    </source>
</evidence>
<feature type="transmembrane region" description="Helical" evidence="5">
    <location>
        <begin position="261"/>
        <end position="282"/>
    </location>
</feature>
<dbReference type="OrthoDB" id="4391260at2"/>
<protein>
    <recommendedName>
        <fullName evidence="6">O-antigen ligase-related domain-containing protein</fullName>
    </recommendedName>
</protein>
<comment type="subcellular location">
    <subcellularLocation>
        <location evidence="1">Membrane</location>
        <topology evidence="1">Multi-pass membrane protein</topology>
    </subcellularLocation>
</comment>
<gene>
    <name evidence="7" type="ORF">TH25_14845</name>
</gene>
<feature type="transmembrane region" description="Helical" evidence="5">
    <location>
        <begin position="27"/>
        <end position="45"/>
    </location>
</feature>
<name>A0A367X6L0_9PROT</name>
<evidence type="ECO:0000256" key="5">
    <source>
        <dbReference type="SAM" id="Phobius"/>
    </source>
</evidence>
<keyword evidence="4 5" id="KW-0472">Membrane</keyword>